<dbReference type="SUPFAM" id="SSF53448">
    <property type="entry name" value="Nucleotide-diphospho-sugar transferases"/>
    <property type="match status" value="1"/>
</dbReference>
<name>A0A1G2EAA5_9BACT</name>
<evidence type="ECO:0000313" key="1">
    <source>
        <dbReference type="EMBL" id="OGZ22736.1"/>
    </source>
</evidence>
<reference evidence="1 2" key="1">
    <citation type="journal article" date="2016" name="Nat. Commun.">
        <title>Thousands of microbial genomes shed light on interconnected biogeochemical processes in an aquifer system.</title>
        <authorList>
            <person name="Anantharaman K."/>
            <person name="Brown C.T."/>
            <person name="Hug L.A."/>
            <person name="Sharon I."/>
            <person name="Castelle C.J."/>
            <person name="Probst A.J."/>
            <person name="Thomas B.C."/>
            <person name="Singh A."/>
            <person name="Wilkins M.J."/>
            <person name="Karaoz U."/>
            <person name="Brodie E.L."/>
            <person name="Williams K.H."/>
            <person name="Hubbard S.S."/>
            <person name="Banfield J.F."/>
        </authorList>
    </citation>
    <scope>NUCLEOTIDE SEQUENCE [LARGE SCALE GENOMIC DNA]</scope>
</reference>
<dbReference type="InterPro" id="IPR029044">
    <property type="entry name" value="Nucleotide-diphossugar_trans"/>
</dbReference>
<proteinExistence type="predicted"/>
<organism evidence="1 2">
    <name type="scientific">Candidatus Nealsonbacteria bacterium RIFCSPLOWO2_01_FULL_41_9</name>
    <dbReference type="NCBI Taxonomy" id="1801671"/>
    <lineage>
        <taxon>Bacteria</taxon>
        <taxon>Candidatus Nealsoniibacteriota</taxon>
    </lineage>
</organism>
<dbReference type="AlphaFoldDB" id="A0A1G2EAA5"/>
<dbReference type="EMBL" id="MHMG01000037">
    <property type="protein sequence ID" value="OGZ22736.1"/>
    <property type="molecule type" value="Genomic_DNA"/>
</dbReference>
<accession>A0A1G2EAA5</accession>
<protein>
    <recommendedName>
        <fullName evidence="3">Hemolytic protein HlpA-like protein</fullName>
    </recommendedName>
</protein>
<evidence type="ECO:0008006" key="3">
    <source>
        <dbReference type="Google" id="ProtNLM"/>
    </source>
</evidence>
<dbReference type="Gene3D" id="3.90.550.10">
    <property type="entry name" value="Spore Coat Polysaccharide Biosynthesis Protein SpsA, Chain A"/>
    <property type="match status" value="1"/>
</dbReference>
<dbReference type="Proteomes" id="UP000176406">
    <property type="component" value="Unassembled WGS sequence"/>
</dbReference>
<evidence type="ECO:0000313" key="2">
    <source>
        <dbReference type="Proteomes" id="UP000176406"/>
    </source>
</evidence>
<sequence>MKTPVLFLIFNRPDTTRRVFAEIRKVKPEKLFIAADGPRPNRPDDMENCRLAREIAQKIDWPCEIKTLFREENLGCGVALSSAISWFFENVEKGIILEDDCLPNPSFFPFCEELLERYKDDERIMEISGNFVQQKNRGFKTKDSYYGSILPFLWGWATWQRAWKNFDFNLTMWPEVKKSKILVPVFKNPAAYERWSGVWDQYRDEKVNNWDAQWVFVCAMNRGICINPTVNLVSNIGFGGDTTHVKAPAGKANVPTHTMTFPLNHPSEIKIDYQADAYTFRHHFGIDKKLHYRLLRPVKTAFPDLYESVRRLLGKNKGFTKSQF</sequence>
<gene>
    <name evidence="1" type="ORF">A3A08_01780</name>
</gene>
<comment type="caution">
    <text evidence="1">The sequence shown here is derived from an EMBL/GenBank/DDBJ whole genome shotgun (WGS) entry which is preliminary data.</text>
</comment>